<evidence type="ECO:0000313" key="2">
    <source>
        <dbReference type="EMBL" id="AQY23011.1"/>
    </source>
</evidence>
<dbReference type="InterPro" id="IPR027268">
    <property type="entry name" value="Peptidase_M4/M1_CTD_sf"/>
</dbReference>
<evidence type="ECO:0008006" key="4">
    <source>
        <dbReference type="Google" id="ProtNLM"/>
    </source>
</evidence>
<protein>
    <recommendedName>
        <fullName evidence="4">Aminopeptidase</fullName>
    </recommendedName>
</protein>
<gene>
    <name evidence="2" type="ORF">AB406_2071</name>
</gene>
<accession>A0A1S7DVC6</accession>
<dbReference type="Proteomes" id="UP000189883">
    <property type="component" value="Chromosome"/>
</dbReference>
<evidence type="ECO:0000256" key="1">
    <source>
        <dbReference type="SAM" id="SignalP"/>
    </source>
</evidence>
<keyword evidence="1" id="KW-0732">Signal</keyword>
<sequence>MNKALPSILIFLFSILSFAVKAQQDSVWVKVSFPETKENRVIINQKIVHYQNENSNSIQLLNWTAAYQPKNTTLAKRMLEARKTDLYFSKPKDRGYLKSLNINGEKYTNLDQEIITIPLENIKSRDNKIELNLIYELQLPHSKYTGIGWDSEKEKALLKYFFLVPNTSYTPRHFQNLDEKQYIGVFWNVQLDNPLLKASSNLQEVQPNHFTGTLNTDPEFVISLKNSEENFTIIYKNTLVEFAYPVKQEEKQSLYFYVPLQLNFIEESLGKLPNKILISERTKNENNFAGIDDFKFGKFKLKMFSDAQKTDLNYFSIISKKCIEHLLQTDNLNAHWIENGLKTYLEIRYLKTVYNDEKLLGQLPDKLTLFKISPLKWSNASKLKLTERYGITYQYITSQNLDQPIDTPLQLMSNFNTMAVSQMEAGSLFNFIAEKMGVNQFNNFLKRYLSEHNGTVINKEDFLNQLIVESKYSTNFAANFIRKKNRLDFKIKKVEKQKNGLLVHIHKNTEEKVPFQLKVTNFDNQDSLYWYDSSNKKKEIYYIPQTDVEKIVINDDYLLPEYNVRNNYLYTKGIFYNMKKPRLKFYTDIPDPEYEEIYISPWLNYNFYDKVLIGARISNSNLLDKPFLYSVMPYYSTGTNKLTGSAGVSYNILPPNSFFQNWRIGANATYFHYNKDLAFRRLTIFSNITLPKDARSQIEQRFGASFQHLTRDLSPLMQKMNDYDKYSLFNINYTYSDRKAIHEKLFSTNFQAGGDFSKISAEAFYRWEYQQNKKLSLRFFGGYFLQNQSRNSYFDFGISYLSNYAFAYSIIRQSNASYLAPRQFIMAEGAFKSAINDTANQWINSVNIDLHSFRFFSVYADVGLYKNKSQSPRFIWDTGASLKVIPDLFEIYFPIQSSLGFEPSFKDYSKRIRFMFNFNLNAVVNQLRRGWF</sequence>
<dbReference type="Gene3D" id="1.10.390.10">
    <property type="entry name" value="Neutral Protease Domain 2"/>
    <property type="match status" value="1"/>
</dbReference>
<feature type="signal peptide" evidence="1">
    <location>
        <begin position="1"/>
        <end position="22"/>
    </location>
</feature>
<evidence type="ECO:0000313" key="3">
    <source>
        <dbReference type="Proteomes" id="UP000189883"/>
    </source>
</evidence>
<name>A0A1S7DVC6_RIEAN</name>
<dbReference type="RefSeq" id="WP_079208207.1">
    <property type="nucleotide sequence ID" value="NZ_CP011859.1"/>
</dbReference>
<proteinExistence type="predicted"/>
<reference evidence="2 3" key="1">
    <citation type="submission" date="2015-06" db="EMBL/GenBank/DDBJ databases">
        <title>R. anatipestifer strain HXb2 is the most virulent strain so far, and the genome sequence would help us uncover the pathogenesis.</title>
        <authorList>
            <person name="Hu Q."/>
            <person name="Qi J."/>
            <person name="Bo H."/>
            <person name="Liu G."/>
            <person name="Tao M."/>
            <person name="Ding Y."/>
            <person name="Xue Y."/>
        </authorList>
    </citation>
    <scope>NUCLEOTIDE SEQUENCE [LARGE SCALE GENOMIC DNA]</scope>
    <source>
        <strain evidence="2 3">HXb2</strain>
    </source>
</reference>
<feature type="chain" id="PRO_5012978269" description="Aminopeptidase" evidence="1">
    <location>
        <begin position="23"/>
        <end position="932"/>
    </location>
</feature>
<dbReference type="EMBL" id="CP011859">
    <property type="protein sequence ID" value="AQY23011.1"/>
    <property type="molecule type" value="Genomic_DNA"/>
</dbReference>
<dbReference type="AlphaFoldDB" id="A0A1S7DVC6"/>
<organism evidence="2 3">
    <name type="scientific">Riemerella anatipestifer</name>
    <name type="common">Moraxella anatipestifer</name>
    <dbReference type="NCBI Taxonomy" id="34085"/>
    <lineage>
        <taxon>Bacteria</taxon>
        <taxon>Pseudomonadati</taxon>
        <taxon>Bacteroidota</taxon>
        <taxon>Flavobacteriia</taxon>
        <taxon>Flavobacteriales</taxon>
        <taxon>Weeksellaceae</taxon>
        <taxon>Riemerella</taxon>
    </lineage>
</organism>